<sequence>MIRINKSAFDQVPDDVRLAYDRHPLAVVAEVLFVIFSAAAGVGITAVIFGLLVPDTSMTVFGTLSMMVAVIVAVNARALRDRASRAALLECDYDLSKVEGFKP</sequence>
<keyword evidence="1" id="KW-0812">Transmembrane</keyword>
<evidence type="ECO:0000256" key="1">
    <source>
        <dbReference type="SAM" id="Phobius"/>
    </source>
</evidence>
<evidence type="ECO:0000313" key="3">
    <source>
        <dbReference type="Proteomes" id="UP000218842"/>
    </source>
</evidence>
<feature type="transmembrane region" description="Helical" evidence="1">
    <location>
        <begin position="27"/>
        <end position="52"/>
    </location>
</feature>
<evidence type="ECO:0000313" key="2">
    <source>
        <dbReference type="EMBL" id="PBJ37159.1"/>
    </source>
</evidence>
<keyword evidence="1" id="KW-1133">Transmembrane helix</keyword>
<protein>
    <submittedName>
        <fullName evidence="2">Uncharacterized protein</fullName>
    </submittedName>
</protein>
<feature type="transmembrane region" description="Helical" evidence="1">
    <location>
        <begin position="58"/>
        <end position="76"/>
    </location>
</feature>
<dbReference type="EMBL" id="LBGZ01000054">
    <property type="protein sequence ID" value="PBJ37159.1"/>
    <property type="molecule type" value="Genomic_DNA"/>
</dbReference>
<comment type="caution">
    <text evidence="2">The sequence shown here is derived from an EMBL/GenBank/DDBJ whole genome shotgun (WGS) entry which is preliminary data.</text>
</comment>
<organism evidence="2 3">
    <name type="scientific">Mycobacterium avium subsp. hominissuis</name>
    <dbReference type="NCBI Taxonomy" id="439334"/>
    <lineage>
        <taxon>Bacteria</taxon>
        <taxon>Bacillati</taxon>
        <taxon>Actinomycetota</taxon>
        <taxon>Actinomycetes</taxon>
        <taxon>Mycobacteriales</taxon>
        <taxon>Mycobacteriaceae</taxon>
        <taxon>Mycobacterium</taxon>
        <taxon>Mycobacterium avium complex (MAC)</taxon>
    </lineage>
</organism>
<name>A0A2A3LAU9_MYCAV</name>
<dbReference type="Proteomes" id="UP000218842">
    <property type="component" value="Unassembled WGS sequence"/>
</dbReference>
<dbReference type="RefSeq" id="WP_084021676.1">
    <property type="nucleotide sequence ID" value="NZ_BDNC01000144.1"/>
</dbReference>
<dbReference type="AlphaFoldDB" id="A0A2A3LAU9"/>
<keyword evidence="1" id="KW-0472">Membrane</keyword>
<proteinExistence type="predicted"/>
<accession>A0A2A3LAU9</accession>
<gene>
    <name evidence="2" type="ORF">XV03_07855</name>
</gene>
<reference evidence="2 3" key="1">
    <citation type="journal article" date="2017" name="Genome Biol. Evol.">
        <title>Population Structure and Local Adaptation of MAC Lung Disease Agent Mycobacterium avium subsp. hominissuis.</title>
        <authorList>
            <person name="Yano H."/>
            <person name="Iwamoto T."/>
            <person name="Nishiuchi Y."/>
            <person name="Nakajima C."/>
            <person name="Starkova D.A."/>
            <person name="Mokrousov I."/>
            <person name="Narvskaya O."/>
            <person name="Yoshida S."/>
            <person name="Arikawa K."/>
            <person name="Nakanishi N."/>
            <person name="Osaki K."/>
            <person name="Nakagawa I."/>
            <person name="Ato M."/>
            <person name="Suzuki Y."/>
            <person name="Maruyama F."/>
        </authorList>
    </citation>
    <scope>NUCLEOTIDE SEQUENCE [LARGE SCALE GENOMIC DNA]</scope>
    <source>
        <strain evidence="2 3">OCU466</strain>
    </source>
</reference>